<proteinExistence type="predicted"/>
<organism evidence="1 2">
    <name type="scientific">Streblomastix strix</name>
    <dbReference type="NCBI Taxonomy" id="222440"/>
    <lineage>
        <taxon>Eukaryota</taxon>
        <taxon>Metamonada</taxon>
        <taxon>Preaxostyla</taxon>
        <taxon>Oxymonadida</taxon>
        <taxon>Streblomastigidae</taxon>
        <taxon>Streblomastix</taxon>
    </lineage>
</organism>
<reference evidence="1 2" key="1">
    <citation type="submission" date="2019-03" db="EMBL/GenBank/DDBJ databases">
        <title>Single cell metagenomics reveals metabolic interactions within the superorganism composed of flagellate Streblomastix strix and complex community of Bacteroidetes bacteria on its surface.</title>
        <authorList>
            <person name="Treitli S.C."/>
            <person name="Kolisko M."/>
            <person name="Husnik F."/>
            <person name="Keeling P."/>
            <person name="Hampl V."/>
        </authorList>
    </citation>
    <scope>NUCLEOTIDE SEQUENCE [LARGE SCALE GENOMIC DNA]</scope>
    <source>
        <strain evidence="1">ST1C</strain>
    </source>
</reference>
<protein>
    <submittedName>
        <fullName evidence="1">Uncharacterized protein</fullName>
    </submittedName>
</protein>
<dbReference type="AlphaFoldDB" id="A0A5J4UPR5"/>
<comment type="caution">
    <text evidence="1">The sequence shown here is derived from an EMBL/GenBank/DDBJ whole genome shotgun (WGS) entry which is preliminary data.</text>
</comment>
<evidence type="ECO:0000313" key="2">
    <source>
        <dbReference type="Proteomes" id="UP000324800"/>
    </source>
</evidence>
<evidence type="ECO:0000313" key="1">
    <source>
        <dbReference type="EMBL" id="KAA6372438.1"/>
    </source>
</evidence>
<accession>A0A5J4UPR5</accession>
<dbReference type="EMBL" id="SNRW01013601">
    <property type="protein sequence ID" value="KAA6372438.1"/>
    <property type="molecule type" value="Genomic_DNA"/>
</dbReference>
<name>A0A5J4UPR5_9EUKA</name>
<sequence>MPIIITPPYQHNPFASPWVESDGFDIDEDEDGFNEMQRLKTFRFKKKNLKIMKIDKSLIKSPKDFDLKSDNIDICDNV</sequence>
<dbReference type="Proteomes" id="UP000324800">
    <property type="component" value="Unassembled WGS sequence"/>
</dbReference>
<gene>
    <name evidence="1" type="ORF">EZS28_032036</name>
</gene>